<comment type="similarity">
    <text evidence="1">Belongs to the PspA/Vipp/IM30 family.</text>
</comment>
<dbReference type="Pfam" id="PF04012">
    <property type="entry name" value="PspA_IM30"/>
    <property type="match status" value="1"/>
</dbReference>
<dbReference type="RefSeq" id="WP_084017241.1">
    <property type="nucleotide sequence ID" value="NZ_FWXS01000005.1"/>
</dbReference>
<dbReference type="AlphaFoldDB" id="A0A1W2AS25"/>
<gene>
    <name evidence="3" type="ORF">SAMN06296427_10532</name>
</gene>
<dbReference type="OrthoDB" id="9779630at2"/>
<organism evidence="3 4">
    <name type="scientific">Moheibacter sediminis</name>
    <dbReference type="NCBI Taxonomy" id="1434700"/>
    <lineage>
        <taxon>Bacteria</taxon>
        <taxon>Pseudomonadati</taxon>
        <taxon>Bacteroidota</taxon>
        <taxon>Flavobacteriia</taxon>
        <taxon>Flavobacteriales</taxon>
        <taxon>Weeksellaceae</taxon>
        <taxon>Moheibacter</taxon>
    </lineage>
</organism>
<evidence type="ECO:0000256" key="2">
    <source>
        <dbReference type="SAM" id="Coils"/>
    </source>
</evidence>
<proteinExistence type="inferred from homology"/>
<keyword evidence="4" id="KW-1185">Reference proteome</keyword>
<name>A0A1W2AS25_9FLAO</name>
<accession>A0A1W2AS25</accession>
<feature type="coiled-coil region" evidence="2">
    <location>
        <begin position="54"/>
        <end position="151"/>
    </location>
</feature>
<dbReference type="EMBL" id="FWXS01000005">
    <property type="protein sequence ID" value="SMC63394.1"/>
    <property type="molecule type" value="Genomic_DNA"/>
</dbReference>
<dbReference type="Proteomes" id="UP000192393">
    <property type="component" value="Unassembled WGS sequence"/>
</dbReference>
<evidence type="ECO:0000313" key="3">
    <source>
        <dbReference type="EMBL" id="SMC63394.1"/>
    </source>
</evidence>
<protein>
    <submittedName>
        <fullName evidence="3">Phage shock protein A (PspA) family protein</fullName>
    </submittedName>
</protein>
<evidence type="ECO:0000256" key="1">
    <source>
        <dbReference type="ARBA" id="ARBA00043985"/>
    </source>
</evidence>
<dbReference type="PANTHER" id="PTHR31088:SF6">
    <property type="entry name" value="PHAGE SHOCK PROTEIN A"/>
    <property type="match status" value="1"/>
</dbReference>
<keyword evidence="2" id="KW-0175">Coiled coil</keyword>
<dbReference type="PANTHER" id="PTHR31088">
    <property type="entry name" value="MEMBRANE-ASSOCIATED PROTEIN VIPP1, CHLOROPLASTIC"/>
    <property type="match status" value="1"/>
</dbReference>
<reference evidence="4" key="1">
    <citation type="submission" date="2017-04" db="EMBL/GenBank/DDBJ databases">
        <authorList>
            <person name="Varghese N."/>
            <person name="Submissions S."/>
        </authorList>
    </citation>
    <scope>NUCLEOTIDE SEQUENCE [LARGE SCALE GENOMIC DNA]</scope>
    <source>
        <strain evidence="4">CGMCC 1.12708</strain>
    </source>
</reference>
<dbReference type="STRING" id="1434700.SAMN06296427_10532"/>
<evidence type="ECO:0000313" key="4">
    <source>
        <dbReference type="Proteomes" id="UP000192393"/>
    </source>
</evidence>
<sequence>MNIFKRIFRIGQAEIHSVVEKMEDPIKMTEQGIREMKADLDESLEAYAKVKALAIRTQNNVENKRAEASEFEKKAIILLQKSEAKELETEKAESLAKEALLLKKQLLLEVEELKKQAAAHQNSSEELYKNVEVLKFNISKWEAELNTLKARVKVSDATKLVNKQLAKIDSNSTISMLERMKEKVEEDEALSKAYGDIALTNKNVVDEINEAIGADDVLDELEQLKNKLKNE</sequence>
<dbReference type="InterPro" id="IPR007157">
    <property type="entry name" value="PspA_VIPP1"/>
</dbReference>